<keyword evidence="1" id="KW-0732">Signal</keyword>
<dbReference type="GeneID" id="1132968"/>
<comment type="caution">
    <text evidence="3">The sequence shown here is derived from an EMBL/GenBank/DDBJ whole genome shotgun (WGS) entry which is preliminary data.</text>
</comment>
<name>A0A7Z7FNU4_9HYPH</name>
<evidence type="ECO:0000256" key="1">
    <source>
        <dbReference type="SAM" id="SignalP"/>
    </source>
</evidence>
<dbReference type="InterPro" id="IPR025388">
    <property type="entry name" value="Alginate_export_dom"/>
</dbReference>
<reference evidence="3 4" key="1">
    <citation type="submission" date="2016-10" db="EMBL/GenBank/DDBJ databases">
        <authorList>
            <person name="Varghese N."/>
            <person name="Submissions S."/>
        </authorList>
    </citation>
    <scope>NUCLEOTIDE SEQUENCE [LARGE SCALE GENOMIC DNA]</scope>
    <source>
        <strain evidence="3 4">PDC82</strain>
    </source>
</reference>
<dbReference type="OMA" id="GRENAWY"/>
<feature type="chain" id="PRO_5030629362" evidence="1">
    <location>
        <begin position="29"/>
        <end position="481"/>
    </location>
</feature>
<evidence type="ECO:0000313" key="4">
    <source>
        <dbReference type="Proteomes" id="UP000198917"/>
    </source>
</evidence>
<organism evidence="3 4">
    <name type="scientific">Agrobacterium fabrum</name>
    <dbReference type="NCBI Taxonomy" id="1176649"/>
    <lineage>
        <taxon>Bacteria</taxon>
        <taxon>Pseudomonadati</taxon>
        <taxon>Pseudomonadota</taxon>
        <taxon>Alphaproteobacteria</taxon>
        <taxon>Hyphomicrobiales</taxon>
        <taxon>Rhizobiaceae</taxon>
        <taxon>Rhizobium/Agrobacterium group</taxon>
        <taxon>Agrobacterium</taxon>
        <taxon>Agrobacterium tumefaciens complex</taxon>
    </lineage>
</organism>
<evidence type="ECO:0000259" key="2">
    <source>
        <dbReference type="Pfam" id="PF13372"/>
    </source>
</evidence>
<protein>
    <submittedName>
        <fullName evidence="3">Alginate export</fullName>
    </submittedName>
</protein>
<dbReference type="RefSeq" id="WP_010971261.1">
    <property type="nucleotide sequence ID" value="NZ_CP033034.1"/>
</dbReference>
<sequence>MSNAREERRAIAAVLVAGLGFVPATAHAQDPMLLIDEPGFELRLHFQAGVNAVAEQNLFWNFADTFAPSAGFDSDTRWLEGYLMPGIGFTVDAGDVLEVYGKLSVVASGTLGTDAFDAGGTGAITLEDGYLGLRSKAKTGPFFDMSLGPRPFQTGTGMLIANGGSSGFERGALKLGPRKAWEQAAILRLGVDDLTATAFFIDANELSDKDSGTKIVGADLRYEVDKGRYAGVTFGHVPESGSPYPRAAAGGIGAPVIVPGAREGLSFVNAYARSNPFEGQLSGFFIGGDIAYQWNPDIDLRAWGGRTQIGYAFEEFSWTPTIAYSYQTFSGDDPSTSRLERFDPLYYEGNPSAWSTGTKSSMMFLNSNVNAHQLSLQVKPTQADTWTLRYAHIRANELNSPIQFGQGTRLDEIDGTPTPVAGVGNRHLADDIYLEYSRVINPNTFLTAGVSISFPGKGMESMTAENSPTWLGGFVNVIVNF</sequence>
<dbReference type="Proteomes" id="UP000198917">
    <property type="component" value="Unassembled WGS sequence"/>
</dbReference>
<dbReference type="Pfam" id="PF13372">
    <property type="entry name" value="Alginate_exp"/>
    <property type="match status" value="1"/>
</dbReference>
<dbReference type="Gene3D" id="2.40.160.100">
    <property type="match status" value="1"/>
</dbReference>
<dbReference type="EMBL" id="FNEW01000001">
    <property type="protein sequence ID" value="SDJ46007.1"/>
    <property type="molecule type" value="Genomic_DNA"/>
</dbReference>
<accession>A0A7Z7FNU4</accession>
<gene>
    <name evidence="3" type="ORF">SAMN05428983_1766</name>
</gene>
<dbReference type="InterPro" id="IPR053728">
    <property type="entry name" value="Alginate_Permeability_Chnl"/>
</dbReference>
<proteinExistence type="predicted"/>
<feature type="signal peptide" evidence="1">
    <location>
        <begin position="1"/>
        <end position="28"/>
    </location>
</feature>
<feature type="domain" description="Alginate export" evidence="2">
    <location>
        <begin position="298"/>
        <end position="461"/>
    </location>
</feature>
<dbReference type="AlphaFoldDB" id="A0A7Z7FNU4"/>
<evidence type="ECO:0000313" key="3">
    <source>
        <dbReference type="EMBL" id="SDJ46007.1"/>
    </source>
</evidence>